<dbReference type="InterPro" id="IPR051479">
    <property type="entry name" value="PorB-like"/>
</dbReference>
<accession>A0A932I157</accession>
<keyword evidence="1" id="KW-0560">Oxidoreductase</keyword>
<dbReference type="InterPro" id="IPR011766">
    <property type="entry name" value="TPP_enzyme_TPP-bd"/>
</dbReference>
<dbReference type="InterPro" id="IPR029061">
    <property type="entry name" value="THDP-binding"/>
</dbReference>
<evidence type="ECO:0000259" key="2">
    <source>
        <dbReference type="Pfam" id="PF02775"/>
    </source>
</evidence>
<dbReference type="PANTHER" id="PTHR42897">
    <property type="entry name" value="PYRUVATE SYNTHASE SUBUNIT PORB"/>
    <property type="match status" value="1"/>
</dbReference>
<dbReference type="PANTHER" id="PTHR42897:SF2">
    <property type="entry name" value="PYRUVATE SYNTHASE SUBUNIT PORB"/>
    <property type="match status" value="1"/>
</dbReference>
<dbReference type="Gene3D" id="3.40.50.970">
    <property type="match status" value="1"/>
</dbReference>
<evidence type="ECO:0000313" key="4">
    <source>
        <dbReference type="Proteomes" id="UP000782312"/>
    </source>
</evidence>
<dbReference type="EMBL" id="JACPUR010000041">
    <property type="protein sequence ID" value="MBI3129465.1"/>
    <property type="molecule type" value="Genomic_DNA"/>
</dbReference>
<protein>
    <submittedName>
        <fullName evidence="3">Pyruvate synthase</fullName>
    </submittedName>
</protein>
<gene>
    <name evidence="3" type="ORF">HYZ11_17795</name>
</gene>
<sequence>MGKVNAIPQKAVEEYYTSGHRTCQGCESALIMRLMAKAAGPRTIILGSTGCMYVANTTYYSTPWVVPWMHTQLGSCGPAATGTAAALRALMRKGKMKQEPINVISFCGDGGGIDMGVAGISASLMHAEYNHLIICYDNESYANTDIQISGASPWGANTTFTPPGKKFRIMHTRWKKNAAALYAVGHTKCNYVATGDASYPADLIDKVRKGLATSGPAFVHTLDPCPKGWDYDPFYSHKLGELAVETGIFPLWEMTNGRLTYTGISARQVYGNRKRRPVREYLEAQGRFHHFIEEDYAYFQAEVDKMWNDWAMPGVIPFKLGEDPAKKK</sequence>
<dbReference type="GO" id="GO:0016491">
    <property type="term" value="F:oxidoreductase activity"/>
    <property type="evidence" value="ECO:0007669"/>
    <property type="project" value="UniProtKB-KW"/>
</dbReference>
<dbReference type="Proteomes" id="UP000782312">
    <property type="component" value="Unassembled WGS sequence"/>
</dbReference>
<dbReference type="SUPFAM" id="SSF52518">
    <property type="entry name" value="Thiamin diphosphate-binding fold (THDP-binding)"/>
    <property type="match status" value="1"/>
</dbReference>
<keyword evidence="3" id="KW-0670">Pyruvate</keyword>
<proteinExistence type="predicted"/>
<dbReference type="Pfam" id="PF02775">
    <property type="entry name" value="TPP_enzyme_C"/>
    <property type="match status" value="1"/>
</dbReference>
<comment type="caution">
    <text evidence="3">The sequence shown here is derived from an EMBL/GenBank/DDBJ whole genome shotgun (WGS) entry which is preliminary data.</text>
</comment>
<dbReference type="GO" id="GO:0044281">
    <property type="term" value="P:small molecule metabolic process"/>
    <property type="evidence" value="ECO:0007669"/>
    <property type="project" value="UniProtKB-ARBA"/>
</dbReference>
<evidence type="ECO:0000256" key="1">
    <source>
        <dbReference type="ARBA" id="ARBA00023002"/>
    </source>
</evidence>
<evidence type="ECO:0000313" key="3">
    <source>
        <dbReference type="EMBL" id="MBI3129465.1"/>
    </source>
</evidence>
<dbReference type="AlphaFoldDB" id="A0A932I157"/>
<dbReference type="GO" id="GO:0030976">
    <property type="term" value="F:thiamine pyrophosphate binding"/>
    <property type="evidence" value="ECO:0007669"/>
    <property type="project" value="InterPro"/>
</dbReference>
<organism evidence="3 4">
    <name type="scientific">Tectimicrobiota bacterium</name>
    <dbReference type="NCBI Taxonomy" id="2528274"/>
    <lineage>
        <taxon>Bacteria</taxon>
        <taxon>Pseudomonadati</taxon>
        <taxon>Nitrospinota/Tectimicrobiota group</taxon>
        <taxon>Candidatus Tectimicrobiota</taxon>
    </lineage>
</organism>
<feature type="domain" description="Thiamine pyrophosphate enzyme TPP-binding" evidence="2">
    <location>
        <begin position="49"/>
        <end position="220"/>
    </location>
</feature>
<name>A0A932I157_UNCTE</name>
<reference evidence="3" key="1">
    <citation type="submission" date="2020-07" db="EMBL/GenBank/DDBJ databases">
        <title>Huge and variable diversity of episymbiotic CPR bacteria and DPANN archaea in groundwater ecosystems.</title>
        <authorList>
            <person name="He C.Y."/>
            <person name="Keren R."/>
            <person name="Whittaker M."/>
            <person name="Farag I.F."/>
            <person name="Doudna J."/>
            <person name="Cate J.H.D."/>
            <person name="Banfield J.F."/>
        </authorList>
    </citation>
    <scope>NUCLEOTIDE SEQUENCE</scope>
    <source>
        <strain evidence="3">NC_groundwater_763_Ag_S-0.2um_68_21</strain>
    </source>
</reference>